<dbReference type="PROSITE" id="PS00041">
    <property type="entry name" value="HTH_ARAC_FAMILY_1"/>
    <property type="match status" value="1"/>
</dbReference>
<keyword evidence="7" id="KW-1185">Reference proteome</keyword>
<reference evidence="7" key="1">
    <citation type="journal article" date="2019" name="Int. J. Syst. Evol. Microbiol.">
        <title>The Global Catalogue of Microorganisms (GCM) 10K type strain sequencing project: providing services to taxonomists for standard genome sequencing and annotation.</title>
        <authorList>
            <consortium name="The Broad Institute Genomics Platform"/>
            <consortium name="The Broad Institute Genome Sequencing Center for Infectious Disease"/>
            <person name="Wu L."/>
            <person name="Ma J."/>
        </authorList>
    </citation>
    <scope>NUCLEOTIDE SEQUENCE [LARGE SCALE GENOMIC DNA]</scope>
    <source>
        <strain evidence="7">CCM 8897</strain>
    </source>
</reference>
<dbReference type="InterPro" id="IPR003313">
    <property type="entry name" value="AraC-bd"/>
</dbReference>
<proteinExistence type="predicted"/>
<dbReference type="PANTHER" id="PTHR46796">
    <property type="entry name" value="HTH-TYPE TRANSCRIPTIONAL ACTIVATOR RHAS-RELATED"/>
    <property type="match status" value="1"/>
</dbReference>
<dbReference type="Gene3D" id="1.10.10.60">
    <property type="entry name" value="Homeodomain-like"/>
    <property type="match status" value="1"/>
</dbReference>
<dbReference type="InterPro" id="IPR037923">
    <property type="entry name" value="HTH-like"/>
</dbReference>
<gene>
    <name evidence="6" type="ORF">ACFQHW_12000</name>
</gene>
<dbReference type="PROSITE" id="PS01124">
    <property type="entry name" value="HTH_ARAC_FAMILY_2"/>
    <property type="match status" value="1"/>
</dbReference>
<keyword evidence="1" id="KW-0805">Transcription regulation</keyword>
<dbReference type="SUPFAM" id="SSF46689">
    <property type="entry name" value="Homeodomain-like"/>
    <property type="match status" value="2"/>
</dbReference>
<feature type="domain" description="HTH araC/xylS-type" evidence="5">
    <location>
        <begin position="182"/>
        <end position="280"/>
    </location>
</feature>
<protein>
    <submittedName>
        <fullName evidence="6">AraC family transcriptional regulator</fullName>
    </submittedName>
</protein>
<dbReference type="Proteomes" id="UP001596310">
    <property type="component" value="Unassembled WGS sequence"/>
</dbReference>
<dbReference type="SMART" id="SM00342">
    <property type="entry name" value="HTH_ARAC"/>
    <property type="match status" value="1"/>
</dbReference>
<evidence type="ECO:0000256" key="1">
    <source>
        <dbReference type="ARBA" id="ARBA00023015"/>
    </source>
</evidence>
<dbReference type="InterPro" id="IPR009057">
    <property type="entry name" value="Homeodomain-like_sf"/>
</dbReference>
<dbReference type="Pfam" id="PF12833">
    <property type="entry name" value="HTH_18"/>
    <property type="match status" value="1"/>
</dbReference>
<sequence>MDWSLNVMNIDYRQIDLEHFTCNIDFYGQEQTSPNYAFSGNNIRQNFVLHYVLSGSGQFASAGQHTVKLGAGAVFLLPQQVPCFYQAAPADPWHYFWIGFSGVNVAEIFSQSGLAERYFLRQVQGTDFERALNALFTTLHQPQTLKNRLAAESLMFQTFSNLLSEFPSKRATTKTTAWLKFNAARDYIDQNLAQGCNITDVCNALHLSRSYLYSLFQRYLALSPQQYLVQTRVNAAKNLLLTRDHSLARIAEAVGYKDQFVFSRAFKQSTGSSPQKFRQQRGR</sequence>
<evidence type="ECO:0000313" key="6">
    <source>
        <dbReference type="EMBL" id="MFC6316285.1"/>
    </source>
</evidence>
<evidence type="ECO:0000256" key="3">
    <source>
        <dbReference type="ARBA" id="ARBA00023159"/>
    </source>
</evidence>
<dbReference type="EMBL" id="JBHSSM010000029">
    <property type="protein sequence ID" value="MFC6316285.1"/>
    <property type="molecule type" value="Genomic_DNA"/>
</dbReference>
<evidence type="ECO:0000313" key="7">
    <source>
        <dbReference type="Proteomes" id="UP001596310"/>
    </source>
</evidence>
<keyword evidence="2" id="KW-0238">DNA-binding</keyword>
<name>A0ABW1UUH0_9LACO</name>
<organism evidence="6 7">
    <name type="scientific">Lapidilactobacillus achengensis</name>
    <dbReference type="NCBI Taxonomy" id="2486000"/>
    <lineage>
        <taxon>Bacteria</taxon>
        <taxon>Bacillati</taxon>
        <taxon>Bacillota</taxon>
        <taxon>Bacilli</taxon>
        <taxon>Lactobacillales</taxon>
        <taxon>Lactobacillaceae</taxon>
        <taxon>Lapidilactobacillus</taxon>
    </lineage>
</organism>
<dbReference type="CDD" id="cd06986">
    <property type="entry name" value="cupin_MmsR-like_N"/>
    <property type="match status" value="1"/>
</dbReference>
<evidence type="ECO:0000256" key="4">
    <source>
        <dbReference type="ARBA" id="ARBA00023163"/>
    </source>
</evidence>
<dbReference type="InterPro" id="IPR018060">
    <property type="entry name" value="HTH_AraC"/>
</dbReference>
<evidence type="ECO:0000259" key="5">
    <source>
        <dbReference type="PROSITE" id="PS01124"/>
    </source>
</evidence>
<dbReference type="SUPFAM" id="SSF51215">
    <property type="entry name" value="Regulatory protein AraC"/>
    <property type="match status" value="1"/>
</dbReference>
<keyword evidence="3" id="KW-0010">Activator</keyword>
<comment type="caution">
    <text evidence="6">The sequence shown here is derived from an EMBL/GenBank/DDBJ whole genome shotgun (WGS) entry which is preliminary data.</text>
</comment>
<evidence type="ECO:0000256" key="2">
    <source>
        <dbReference type="ARBA" id="ARBA00023125"/>
    </source>
</evidence>
<accession>A0ABW1UUH0</accession>
<dbReference type="InterPro" id="IPR018062">
    <property type="entry name" value="HTH_AraC-typ_CS"/>
</dbReference>
<dbReference type="RefSeq" id="WP_125599124.1">
    <property type="nucleotide sequence ID" value="NZ_JBHSSM010000029.1"/>
</dbReference>
<dbReference type="InterPro" id="IPR050204">
    <property type="entry name" value="AraC_XylS_family_regulators"/>
</dbReference>
<keyword evidence="4" id="KW-0804">Transcription</keyword>
<dbReference type="Gene3D" id="2.60.120.280">
    <property type="entry name" value="Regulatory protein AraC"/>
    <property type="match status" value="1"/>
</dbReference>
<dbReference type="Pfam" id="PF02311">
    <property type="entry name" value="AraC_binding"/>
    <property type="match status" value="1"/>
</dbReference>